<dbReference type="Proteomes" id="UP000292118">
    <property type="component" value="Chromosome"/>
</dbReference>
<gene>
    <name evidence="2" type="ORF">ET471_15490</name>
</gene>
<dbReference type="RefSeq" id="WP_129189769.1">
    <property type="nucleotide sequence ID" value="NZ_CP035493.1"/>
</dbReference>
<sequence>MLRFKPDLTVADGSVKVSEEEAGAPVMVVDAVAWRSRKDRKQLHTDQHATESALATRAPLQEWVR</sequence>
<evidence type="ECO:0000313" key="2">
    <source>
        <dbReference type="EMBL" id="QAY71259.1"/>
    </source>
</evidence>
<keyword evidence="3" id="KW-1185">Reference proteome</keyword>
<feature type="region of interest" description="Disordered" evidence="1">
    <location>
        <begin position="42"/>
        <end position="65"/>
    </location>
</feature>
<name>A0A4P6FAE6_9MICO</name>
<evidence type="ECO:0000256" key="1">
    <source>
        <dbReference type="SAM" id="MobiDB-lite"/>
    </source>
</evidence>
<accession>A0A4P6FAE6</accession>
<dbReference type="KEGG" id="xya:ET471_15490"/>
<reference evidence="2 3" key="1">
    <citation type="submission" date="2019-01" db="EMBL/GenBank/DDBJ databases">
        <title>Genome sequencing of strain FW10M-9.</title>
        <authorList>
            <person name="Heo J."/>
            <person name="Kim S.-J."/>
            <person name="Kim J.-S."/>
            <person name="Hong S.-B."/>
            <person name="Kwon S.-W."/>
        </authorList>
    </citation>
    <scope>NUCLEOTIDE SEQUENCE [LARGE SCALE GENOMIC DNA]</scope>
    <source>
        <strain evidence="2 3">FW10M-9</strain>
    </source>
</reference>
<proteinExistence type="predicted"/>
<evidence type="ECO:0000313" key="3">
    <source>
        <dbReference type="Proteomes" id="UP000292118"/>
    </source>
</evidence>
<dbReference type="EMBL" id="CP035493">
    <property type="protein sequence ID" value="QAY71259.1"/>
    <property type="molecule type" value="Genomic_DNA"/>
</dbReference>
<organism evidence="2 3">
    <name type="scientific">Xylanimonas protaetiae</name>
    <dbReference type="NCBI Taxonomy" id="2509457"/>
    <lineage>
        <taxon>Bacteria</taxon>
        <taxon>Bacillati</taxon>
        <taxon>Actinomycetota</taxon>
        <taxon>Actinomycetes</taxon>
        <taxon>Micrococcales</taxon>
        <taxon>Promicromonosporaceae</taxon>
        <taxon>Xylanimonas</taxon>
    </lineage>
</organism>
<protein>
    <submittedName>
        <fullName evidence="2">Uncharacterized protein</fullName>
    </submittedName>
</protein>
<dbReference type="AlphaFoldDB" id="A0A4P6FAE6"/>